<dbReference type="CDD" id="cd17546">
    <property type="entry name" value="REC_hyHK_CKI1_RcsC-like"/>
    <property type="match status" value="1"/>
</dbReference>
<feature type="domain" description="Protein kinase" evidence="5">
    <location>
        <begin position="5"/>
        <end position="253"/>
    </location>
</feature>
<dbReference type="FunFam" id="3.30.565.10:FF:000010">
    <property type="entry name" value="Sensor histidine kinase RcsC"/>
    <property type="match status" value="1"/>
</dbReference>
<dbReference type="Gene3D" id="3.40.50.300">
    <property type="entry name" value="P-loop containing nucleotide triphosphate hydrolases"/>
    <property type="match status" value="1"/>
</dbReference>
<dbReference type="InterPro" id="IPR000719">
    <property type="entry name" value="Prot_kinase_dom"/>
</dbReference>
<dbReference type="InterPro" id="IPR003661">
    <property type="entry name" value="HisK_dim/P_dom"/>
</dbReference>
<reference evidence="8 9" key="1">
    <citation type="submission" date="2024-03" db="EMBL/GenBank/DDBJ databases">
        <title>The Acrasis kona genome and developmental transcriptomes reveal deep origins of eukaryotic multicellular pathways.</title>
        <authorList>
            <person name="Sheikh S."/>
            <person name="Fu C.-J."/>
            <person name="Brown M.W."/>
            <person name="Baldauf S.L."/>
        </authorList>
    </citation>
    <scope>NUCLEOTIDE SEQUENCE [LARGE SCALE GENOMIC DNA]</scope>
    <source>
        <strain evidence="8 9">ATCC MYA-3509</strain>
    </source>
</reference>
<dbReference type="InterPro" id="IPR027417">
    <property type="entry name" value="P-loop_NTPase"/>
</dbReference>
<dbReference type="CDD" id="cd00082">
    <property type="entry name" value="HisKA"/>
    <property type="match status" value="1"/>
</dbReference>
<dbReference type="PROSITE" id="PS50109">
    <property type="entry name" value="HIS_KIN"/>
    <property type="match status" value="1"/>
</dbReference>
<dbReference type="InterPro" id="IPR004358">
    <property type="entry name" value="Sig_transdc_His_kin-like_C"/>
</dbReference>
<evidence type="ECO:0000256" key="3">
    <source>
        <dbReference type="ARBA" id="ARBA00022777"/>
    </source>
</evidence>
<dbReference type="Gene3D" id="1.10.287.130">
    <property type="match status" value="1"/>
</dbReference>
<dbReference type="Pfam" id="PF13191">
    <property type="entry name" value="AAA_16"/>
    <property type="match status" value="1"/>
</dbReference>
<dbReference type="SUPFAM" id="SSF47384">
    <property type="entry name" value="Homodimeric domain of signal transducing histidine kinase"/>
    <property type="match status" value="1"/>
</dbReference>
<proteinExistence type="predicted"/>
<dbReference type="Pfam" id="PF00069">
    <property type="entry name" value="Pkinase"/>
    <property type="match status" value="1"/>
</dbReference>
<dbReference type="InterPro" id="IPR029016">
    <property type="entry name" value="GAF-like_dom_sf"/>
</dbReference>
<dbReference type="InterPro" id="IPR036890">
    <property type="entry name" value="HATPase_C_sf"/>
</dbReference>
<keyword evidence="3 8" id="KW-0418">Kinase</keyword>
<feature type="domain" description="Histidine kinase" evidence="6">
    <location>
        <begin position="1491"/>
        <end position="1726"/>
    </location>
</feature>
<dbReference type="EMBL" id="JAOPGA020000651">
    <property type="protein sequence ID" value="KAL0480300.1"/>
    <property type="molecule type" value="Genomic_DNA"/>
</dbReference>
<dbReference type="SMART" id="SM00448">
    <property type="entry name" value="REC"/>
    <property type="match status" value="1"/>
</dbReference>
<dbReference type="SUPFAM" id="SSF55781">
    <property type="entry name" value="GAF domain-like"/>
    <property type="match status" value="1"/>
</dbReference>
<dbReference type="PROSITE" id="PS50011">
    <property type="entry name" value="PROTEIN_KINASE_DOM"/>
    <property type="match status" value="1"/>
</dbReference>
<dbReference type="Pfam" id="PF00072">
    <property type="entry name" value="Response_reg"/>
    <property type="match status" value="1"/>
</dbReference>
<sequence>MHNAWDQIEVLHDSTNSTLKRVRYRSSLRLVREYKKGNRGAQIEQMRWEHLIGTKLGATNDHIVRYLELFEDEENCALILEDCGGSLLSTCLPKRGFDVQEFQQIAKQIVKGLCTVHENNTIHMDIKPSNMIITPSGHLQLYNFKTSSNFSGSRIVGGTLAYTSPESTGRINRIIDYRTDFYSLGCTFYELLTGRQPFRSTNPSELIHNHIASQPAELPSHIPINIKSIIFKLLEKDASDRYQSCQGLLHDLSLCETKPNIEFPLGQNDFFDKFEAKKHLYGRDEEIEKLIQAYQSVQNANTRIVMIEGKSGFGKSSLVEALEHHIKSKHGYFSKAKFDQLEHNSANKVMREVLEGVVHLILMCDQDVIIKWKKTLMDALSPNAVALYDLIPNLKILLGDQPPISVVGISESRNRLEFVLEKFISTFVRHTSALVLFLDDMHWADQESLQILKVILRQPENLLVIGAYRDNDPGQTDLLSCFVNKSDSIPKQSHIVLGPLPRHVVTLWLSDVMSLDEDGNVQDLSDVIYSKTDGNPFFIKLFLIKLKKSGFVRRQNRSWLWDLNAIREIDSTDDIVSMMTKRLLGFPSNTQTILKWASCMGNKFDISLFATLIKLTSNDVLVDLYPLIEAGLVTVDLNILKFFHDRIQEAAYSLINDQEKKIMHYTLGRRWLALNQEQDLLDIVSHINMADSLFESQESFDPITDGQSRIEHIELIAEINLRAGKKYLASGTYYNAVESFLMGLEMIKKISPEDQLWESHYDIMLDLYVNLCDANYSIADYESNNVLIDKLIPLIRFPEKCLPLYTIRVMQETLTGNSKKAVDTAKSILSQYGVEIPSSDHEINEKLQMEVKLLDQKISLMDDINNIQSDNTGYPGVASILLSLLITTYLSENYLFPLVSVITSNYMLNCPLSPDLASCLAFYGITLSGSGQFDKLKKVDSLIQQVLDLFPNEYANHCRAIHLVNMFMHHWLRPIKDVNSICNMVHNIGINGGEITYSCFSYAASGIVLFYVCDDYEQSTKQLKQGQRLAVKCKNKIMIDCNNQTLYAINLLSGDNTPQDLLIMEYNILVNSTHDVTKAQHYAMLLASDFVLTNFFNITDPLSFVKSKLESIKSNKQYFHLIKGMLYEIMITLFESLWFVKLYHLLDQINNQEQDQLKEELKSSINDGLIKMKEWEKLYPDNFENKVAIIEAEVRAYVHKQGWSCMQYYQQSSSKSDTQGFHLEKAIALELQACFVTYMNCPQLAESCIKWSFIAYRELGAYNKLPLMQEQYFNILHIVPTRRDSTDVGNYMTQYDMLSVLEASQIISSSIDLDKLLSNIIKIIIKTAGATKGAIIINNRVEAQYISNQMDTKCSVSLSEWKEGSVEIIQHVYHTKQYMVLGCACKEPRYNFVRNDPYVIQNNTKSVLCVPVIYQNIIKAILYVENNLTTDCFRTEHIDILSILTNQVAISLENSHFFDLKMKAMEELTVQRERVKEEKEYRMRQEEFIDRICHEIRNPIQGIMGNCEAMMSTISNIENKITSSEHDALQSCAESIKVCGEYQKVITDDVLTLSKLEFNQVKLVSNVMSCSYLVYNTVRMFESGASRKNITLKCQVDPSVMNLHVWGDFNRTSQILINFVSNAVKFTKQGSVTVSCKRTNDENTPNDVVCLLFGIKDTGIGISSKDVSLIFDRFAQATQRSTSDYGGSGLGLFIGKMLAELMGGKIWVESVLNEGSVFYLSIQCKIATEQEVQRSECNKQQQERVVEPMLKEKLKILVVEDNKINQKVLSRMVTNCNATCVTAENGLLGFEMFVNQGPFDVIFMDVTMPVMDGYESTAKIREYEAQNHREPTTIIGLSGNVRQEYHEAAMSSGMTMYINKPVQQKKITEIIENYCNIKN</sequence>
<dbReference type="Gene3D" id="3.40.50.2300">
    <property type="match status" value="1"/>
</dbReference>
<keyword evidence="2" id="KW-0808">Transferase</keyword>
<evidence type="ECO:0000313" key="9">
    <source>
        <dbReference type="Proteomes" id="UP001431209"/>
    </source>
</evidence>
<keyword evidence="1 4" id="KW-0597">Phosphoprotein</keyword>
<dbReference type="InterPro" id="IPR011009">
    <property type="entry name" value="Kinase-like_dom_sf"/>
</dbReference>
<protein>
    <submittedName>
        <fullName evidence="8">Hybrid signal transduction histidine kinase DhkK</fullName>
    </submittedName>
</protein>
<dbReference type="PANTHER" id="PTHR43642:SF1">
    <property type="entry name" value="HYBRID SIGNAL TRANSDUCTION HISTIDINE KINASE G"/>
    <property type="match status" value="1"/>
</dbReference>
<evidence type="ECO:0000259" key="6">
    <source>
        <dbReference type="PROSITE" id="PS50109"/>
    </source>
</evidence>
<evidence type="ECO:0000313" key="8">
    <source>
        <dbReference type="EMBL" id="KAL0480300.1"/>
    </source>
</evidence>
<organism evidence="8 9">
    <name type="scientific">Acrasis kona</name>
    <dbReference type="NCBI Taxonomy" id="1008807"/>
    <lineage>
        <taxon>Eukaryota</taxon>
        <taxon>Discoba</taxon>
        <taxon>Heterolobosea</taxon>
        <taxon>Tetramitia</taxon>
        <taxon>Eutetramitia</taxon>
        <taxon>Acrasidae</taxon>
        <taxon>Acrasis</taxon>
    </lineage>
</organism>
<dbReference type="InterPro" id="IPR041664">
    <property type="entry name" value="AAA_16"/>
</dbReference>
<dbReference type="Pfam" id="PF01590">
    <property type="entry name" value="GAF"/>
    <property type="match status" value="1"/>
</dbReference>
<dbReference type="InterPro" id="IPR003594">
    <property type="entry name" value="HATPase_dom"/>
</dbReference>
<dbReference type="InterPro" id="IPR053159">
    <property type="entry name" value="Hybrid_Histidine_Kinase"/>
</dbReference>
<keyword evidence="9" id="KW-1185">Reference proteome</keyword>
<dbReference type="PRINTS" id="PR00344">
    <property type="entry name" value="BCTRLSENSOR"/>
</dbReference>
<dbReference type="SUPFAM" id="SSF52172">
    <property type="entry name" value="CheY-like"/>
    <property type="match status" value="1"/>
</dbReference>
<evidence type="ECO:0000256" key="1">
    <source>
        <dbReference type="ARBA" id="ARBA00022553"/>
    </source>
</evidence>
<evidence type="ECO:0000256" key="2">
    <source>
        <dbReference type="ARBA" id="ARBA00022679"/>
    </source>
</evidence>
<dbReference type="Gene3D" id="3.30.450.40">
    <property type="match status" value="1"/>
</dbReference>
<dbReference type="SMART" id="SM00388">
    <property type="entry name" value="HisKA"/>
    <property type="match status" value="1"/>
</dbReference>
<dbReference type="SUPFAM" id="SSF52540">
    <property type="entry name" value="P-loop containing nucleoside triphosphate hydrolases"/>
    <property type="match status" value="1"/>
</dbReference>
<dbReference type="SMART" id="SM00387">
    <property type="entry name" value="HATPase_c"/>
    <property type="match status" value="1"/>
</dbReference>
<dbReference type="Proteomes" id="UP001431209">
    <property type="component" value="Unassembled WGS sequence"/>
</dbReference>
<dbReference type="GO" id="GO:0000155">
    <property type="term" value="F:phosphorelay sensor kinase activity"/>
    <property type="evidence" value="ECO:0007669"/>
    <property type="project" value="InterPro"/>
</dbReference>
<evidence type="ECO:0000259" key="5">
    <source>
        <dbReference type="PROSITE" id="PS50011"/>
    </source>
</evidence>
<dbReference type="SUPFAM" id="SSF56112">
    <property type="entry name" value="Protein kinase-like (PK-like)"/>
    <property type="match status" value="1"/>
</dbReference>
<dbReference type="InterPro" id="IPR003018">
    <property type="entry name" value="GAF"/>
</dbReference>
<feature type="domain" description="Response regulatory" evidence="7">
    <location>
        <begin position="1755"/>
        <end position="1875"/>
    </location>
</feature>
<dbReference type="Pfam" id="PF00512">
    <property type="entry name" value="HisKA"/>
    <property type="match status" value="1"/>
</dbReference>
<dbReference type="SUPFAM" id="SSF55874">
    <property type="entry name" value="ATPase domain of HSP90 chaperone/DNA topoisomerase II/histidine kinase"/>
    <property type="match status" value="1"/>
</dbReference>
<dbReference type="InterPro" id="IPR001789">
    <property type="entry name" value="Sig_transdc_resp-reg_receiver"/>
</dbReference>
<dbReference type="PANTHER" id="PTHR43642">
    <property type="entry name" value="HYBRID SIGNAL TRANSDUCTION HISTIDINE KINASE G"/>
    <property type="match status" value="1"/>
</dbReference>
<dbReference type="InterPro" id="IPR005467">
    <property type="entry name" value="His_kinase_dom"/>
</dbReference>
<dbReference type="GO" id="GO:0005524">
    <property type="term" value="F:ATP binding"/>
    <property type="evidence" value="ECO:0007669"/>
    <property type="project" value="InterPro"/>
</dbReference>
<dbReference type="CDD" id="cd14014">
    <property type="entry name" value="STKc_PknB_like"/>
    <property type="match status" value="1"/>
</dbReference>
<dbReference type="Gene3D" id="3.30.565.10">
    <property type="entry name" value="Histidine kinase-like ATPase, C-terminal domain"/>
    <property type="match status" value="1"/>
</dbReference>
<dbReference type="SMART" id="SM00065">
    <property type="entry name" value="GAF"/>
    <property type="match status" value="1"/>
</dbReference>
<evidence type="ECO:0000259" key="7">
    <source>
        <dbReference type="PROSITE" id="PS50110"/>
    </source>
</evidence>
<dbReference type="Gene3D" id="1.10.510.10">
    <property type="entry name" value="Transferase(Phosphotransferase) domain 1"/>
    <property type="match status" value="1"/>
</dbReference>
<accession>A0AAW2YU37</accession>
<dbReference type="PROSITE" id="PS50110">
    <property type="entry name" value="RESPONSE_REGULATORY"/>
    <property type="match status" value="1"/>
</dbReference>
<gene>
    <name evidence="8" type="ORF">AKO1_007109</name>
</gene>
<feature type="modified residue" description="4-aspartylphosphate" evidence="4">
    <location>
        <position position="1805"/>
    </location>
</feature>
<dbReference type="Gene3D" id="3.30.200.20">
    <property type="entry name" value="Phosphorylase Kinase, domain 1"/>
    <property type="match status" value="1"/>
</dbReference>
<name>A0AAW2YU37_9EUKA</name>
<dbReference type="InterPro" id="IPR036097">
    <property type="entry name" value="HisK_dim/P_sf"/>
</dbReference>
<dbReference type="InterPro" id="IPR011006">
    <property type="entry name" value="CheY-like_superfamily"/>
</dbReference>
<evidence type="ECO:0000256" key="4">
    <source>
        <dbReference type="PROSITE-ProRule" id="PRU00169"/>
    </source>
</evidence>
<dbReference type="Pfam" id="PF02518">
    <property type="entry name" value="HATPase_c"/>
    <property type="match status" value="1"/>
</dbReference>
<dbReference type="CDD" id="cd16922">
    <property type="entry name" value="HATPase_EvgS-ArcB-TorS-like"/>
    <property type="match status" value="1"/>
</dbReference>
<comment type="caution">
    <text evidence="8">The sequence shown here is derived from an EMBL/GenBank/DDBJ whole genome shotgun (WGS) entry which is preliminary data.</text>
</comment>
<dbReference type="SMART" id="SM00220">
    <property type="entry name" value="S_TKc"/>
    <property type="match status" value="1"/>
</dbReference>